<name>A0A0M3I5G7_ASCLU</name>
<protein>
    <submittedName>
        <fullName evidence="2">Ovule protein</fullName>
    </submittedName>
</protein>
<accession>A0A0M3I5G7</accession>
<dbReference type="AlphaFoldDB" id="A0A0M3I5G7"/>
<proteinExistence type="predicted"/>
<evidence type="ECO:0000313" key="2">
    <source>
        <dbReference type="WBParaSite" id="ALUE_0001218801-mRNA-1"/>
    </source>
</evidence>
<organism evidence="1 2">
    <name type="scientific">Ascaris lumbricoides</name>
    <name type="common">Giant roundworm</name>
    <dbReference type="NCBI Taxonomy" id="6252"/>
    <lineage>
        <taxon>Eukaryota</taxon>
        <taxon>Metazoa</taxon>
        <taxon>Ecdysozoa</taxon>
        <taxon>Nematoda</taxon>
        <taxon>Chromadorea</taxon>
        <taxon>Rhabditida</taxon>
        <taxon>Spirurina</taxon>
        <taxon>Ascaridomorpha</taxon>
        <taxon>Ascaridoidea</taxon>
        <taxon>Ascarididae</taxon>
        <taxon>Ascaris</taxon>
    </lineage>
</organism>
<keyword evidence="1" id="KW-1185">Reference proteome</keyword>
<evidence type="ECO:0000313" key="1">
    <source>
        <dbReference type="Proteomes" id="UP000036681"/>
    </source>
</evidence>
<dbReference type="Proteomes" id="UP000036681">
    <property type="component" value="Unplaced"/>
</dbReference>
<sequence>MLLRGHHDLPPNNQPMIRIPPHISNTTTFHYATSGCINYTYIGAARNTLPNCRTDK</sequence>
<reference evidence="2" key="1">
    <citation type="submission" date="2017-02" db="UniProtKB">
        <authorList>
            <consortium name="WormBaseParasite"/>
        </authorList>
    </citation>
    <scope>IDENTIFICATION</scope>
</reference>
<dbReference type="WBParaSite" id="ALUE_0001218801-mRNA-1">
    <property type="protein sequence ID" value="ALUE_0001218801-mRNA-1"/>
    <property type="gene ID" value="ALUE_0001218801"/>
</dbReference>